<evidence type="ECO:0000313" key="2">
    <source>
        <dbReference type="Proteomes" id="UP000324222"/>
    </source>
</evidence>
<keyword evidence="2" id="KW-1185">Reference proteome</keyword>
<sequence>MLHALTHSDEFSLDTTLRHYLIPSTFTPSLDTPRRREGPLLLLEEKW</sequence>
<name>A0A5B7I4P5_PORTR</name>
<organism evidence="1 2">
    <name type="scientific">Portunus trituberculatus</name>
    <name type="common">Swimming crab</name>
    <name type="synonym">Neptunus trituberculatus</name>
    <dbReference type="NCBI Taxonomy" id="210409"/>
    <lineage>
        <taxon>Eukaryota</taxon>
        <taxon>Metazoa</taxon>
        <taxon>Ecdysozoa</taxon>
        <taxon>Arthropoda</taxon>
        <taxon>Crustacea</taxon>
        <taxon>Multicrustacea</taxon>
        <taxon>Malacostraca</taxon>
        <taxon>Eumalacostraca</taxon>
        <taxon>Eucarida</taxon>
        <taxon>Decapoda</taxon>
        <taxon>Pleocyemata</taxon>
        <taxon>Brachyura</taxon>
        <taxon>Eubrachyura</taxon>
        <taxon>Portunoidea</taxon>
        <taxon>Portunidae</taxon>
        <taxon>Portuninae</taxon>
        <taxon>Portunus</taxon>
    </lineage>
</organism>
<dbReference type="EMBL" id="VSRR010051442">
    <property type="protein sequence ID" value="MPC79560.1"/>
    <property type="molecule type" value="Genomic_DNA"/>
</dbReference>
<dbReference type="Proteomes" id="UP000324222">
    <property type="component" value="Unassembled WGS sequence"/>
</dbReference>
<gene>
    <name evidence="1" type="ORF">E2C01_074091</name>
</gene>
<reference evidence="1 2" key="1">
    <citation type="submission" date="2019-05" db="EMBL/GenBank/DDBJ databases">
        <title>Another draft genome of Portunus trituberculatus and its Hox gene families provides insights of decapod evolution.</title>
        <authorList>
            <person name="Jeong J.-H."/>
            <person name="Song I."/>
            <person name="Kim S."/>
            <person name="Choi T."/>
            <person name="Kim D."/>
            <person name="Ryu S."/>
            <person name="Kim W."/>
        </authorList>
    </citation>
    <scope>NUCLEOTIDE SEQUENCE [LARGE SCALE GENOMIC DNA]</scope>
    <source>
        <tissue evidence="1">Muscle</tissue>
    </source>
</reference>
<proteinExistence type="predicted"/>
<dbReference type="AlphaFoldDB" id="A0A5B7I4P5"/>
<comment type="caution">
    <text evidence="1">The sequence shown here is derived from an EMBL/GenBank/DDBJ whole genome shotgun (WGS) entry which is preliminary data.</text>
</comment>
<accession>A0A5B7I4P5</accession>
<evidence type="ECO:0000313" key="1">
    <source>
        <dbReference type="EMBL" id="MPC79560.1"/>
    </source>
</evidence>
<protein>
    <submittedName>
        <fullName evidence="1">Uncharacterized protein</fullName>
    </submittedName>
</protein>